<evidence type="ECO:0000313" key="3">
    <source>
        <dbReference type="EMBL" id="QDZ24451.1"/>
    </source>
</evidence>
<dbReference type="EMBL" id="CP031046">
    <property type="protein sequence ID" value="QDZ24451.1"/>
    <property type="molecule type" value="Genomic_DNA"/>
</dbReference>
<organism evidence="3 4">
    <name type="scientific">Chloropicon primus</name>
    <dbReference type="NCBI Taxonomy" id="1764295"/>
    <lineage>
        <taxon>Eukaryota</taxon>
        <taxon>Viridiplantae</taxon>
        <taxon>Chlorophyta</taxon>
        <taxon>Chloropicophyceae</taxon>
        <taxon>Chloropicales</taxon>
        <taxon>Chloropicaceae</taxon>
        <taxon>Chloropicon</taxon>
    </lineage>
</organism>
<reference evidence="3 4" key="1">
    <citation type="submission" date="2018-07" db="EMBL/GenBank/DDBJ databases">
        <title>The complete nuclear genome of the prasinophyte Chloropicon primus (CCMP1205).</title>
        <authorList>
            <person name="Pombert J.-F."/>
            <person name="Otis C."/>
            <person name="Turmel M."/>
            <person name="Lemieux C."/>
        </authorList>
    </citation>
    <scope>NUCLEOTIDE SEQUENCE [LARGE SCALE GENOMIC DNA]</scope>
    <source>
        <strain evidence="3 4">CCMP1205</strain>
    </source>
</reference>
<dbReference type="GO" id="GO:0042274">
    <property type="term" value="P:ribosomal small subunit biogenesis"/>
    <property type="evidence" value="ECO:0007669"/>
    <property type="project" value="InterPro"/>
</dbReference>
<feature type="region of interest" description="Disordered" evidence="2">
    <location>
        <begin position="18"/>
        <end position="78"/>
    </location>
</feature>
<keyword evidence="4" id="KW-1185">Reference proteome</keyword>
<feature type="compositionally biased region" description="Low complexity" evidence="2">
    <location>
        <begin position="576"/>
        <end position="585"/>
    </location>
</feature>
<feature type="compositionally biased region" description="Acidic residues" evidence="2">
    <location>
        <begin position="512"/>
        <end position="526"/>
    </location>
</feature>
<dbReference type="OrthoDB" id="568503at2759"/>
<feature type="region of interest" description="Disordered" evidence="2">
    <location>
        <begin position="285"/>
        <end position="310"/>
    </location>
</feature>
<accession>A0A5B8MVS4</accession>
<dbReference type="GO" id="GO:0005634">
    <property type="term" value="C:nucleus"/>
    <property type="evidence" value="ECO:0007669"/>
    <property type="project" value="TreeGrafter"/>
</dbReference>
<sequence length="591" mass="65065">MGKKKAFIDKKKATTFTLVYAGESDTEETSDEEDKAVSGQEQPLLAAGGDHANDGGGQEAKQGQGQGSSSSSIRRVLVPVDEVGNAAASMSSVPPPPASQPPSWLLAKMGLSHLEPELPVLEEAKRKEILELGFPDDGYDYTRHLREARPDTVSMVTAAPAAKGRGENLFALEGNEGEANVGVGIGVVDDPDGEVESKNIQRDVKLVDARSHNVKAEISEEEQGKYDLGNFPVPDPSQRRHRQVGQKYVSSTLAEIEQIMEDIELQEETEFGDLQEDFLLLATEGGDEEEEDDGDGDWQREGDDEATATAALSEEEIQRLRREASLREAGTAHGREIMEECFDQLVDEYDTLEIGDLEDADLEQTQGRFNLASFDNILDEFISDKKGKDYVVYEKVDGSKAPAAAAADPEAFTEAKKVVRYDLDDETKVLSGHTDLELKEKTRELAIRTEAEDDGGGLVGERDRIAVTVKTQENWDCESVLSMVSNLDNHPALLSSASAKPRKHRNPAPIEEVAEDSEEEEEDATVLDDGAFVRKKGETAEEKKARKQAVKQAKREARARKKEKKIEYKHIKLNKQQQQLGSQGQVSIRPY</sequence>
<dbReference type="AlphaFoldDB" id="A0A5B8MVS4"/>
<dbReference type="PANTHER" id="PTHR21531:SF0">
    <property type="entry name" value="PROTEIN LTV1 HOMOLOG"/>
    <property type="match status" value="1"/>
</dbReference>
<dbReference type="GO" id="GO:0005829">
    <property type="term" value="C:cytosol"/>
    <property type="evidence" value="ECO:0007669"/>
    <property type="project" value="TreeGrafter"/>
</dbReference>
<comment type="similarity">
    <text evidence="1">Belongs to the LTV1 family.</text>
</comment>
<evidence type="ECO:0000256" key="2">
    <source>
        <dbReference type="SAM" id="MobiDB-lite"/>
    </source>
</evidence>
<feature type="compositionally biased region" description="Basic and acidic residues" evidence="2">
    <location>
        <begin position="531"/>
        <end position="544"/>
    </location>
</feature>
<name>A0A5B8MVS4_9CHLO</name>
<dbReference type="STRING" id="1764295.A0A5B8MVS4"/>
<feature type="region of interest" description="Disordered" evidence="2">
    <location>
        <begin position="512"/>
        <end position="591"/>
    </location>
</feature>
<evidence type="ECO:0000256" key="1">
    <source>
        <dbReference type="ARBA" id="ARBA00009078"/>
    </source>
</evidence>
<dbReference type="InterPro" id="IPR007307">
    <property type="entry name" value="Ltv1"/>
</dbReference>
<dbReference type="Proteomes" id="UP000316726">
    <property type="component" value="Chromosome 13"/>
</dbReference>
<dbReference type="GO" id="GO:0000056">
    <property type="term" value="P:ribosomal small subunit export from nucleus"/>
    <property type="evidence" value="ECO:0007669"/>
    <property type="project" value="TreeGrafter"/>
</dbReference>
<dbReference type="PANTHER" id="PTHR21531">
    <property type="entry name" value="LOW-TEMPERATURE VIABILITY PROTEIN LTV1-RELATED"/>
    <property type="match status" value="1"/>
</dbReference>
<feature type="compositionally biased region" description="Acidic residues" evidence="2">
    <location>
        <begin position="24"/>
        <end position="34"/>
    </location>
</feature>
<feature type="compositionally biased region" description="Low complexity" evidence="2">
    <location>
        <begin position="59"/>
        <end position="72"/>
    </location>
</feature>
<gene>
    <name evidence="3" type="ORF">A3770_13p69690</name>
</gene>
<dbReference type="GO" id="GO:0030688">
    <property type="term" value="C:preribosome, small subunit precursor"/>
    <property type="evidence" value="ECO:0007669"/>
    <property type="project" value="TreeGrafter"/>
</dbReference>
<proteinExistence type="inferred from homology"/>
<evidence type="ECO:0008006" key="5">
    <source>
        <dbReference type="Google" id="ProtNLM"/>
    </source>
</evidence>
<feature type="compositionally biased region" description="Acidic residues" evidence="2">
    <location>
        <begin position="285"/>
        <end position="306"/>
    </location>
</feature>
<evidence type="ECO:0000313" key="4">
    <source>
        <dbReference type="Proteomes" id="UP000316726"/>
    </source>
</evidence>
<protein>
    <recommendedName>
        <fullName evidence="5">Protein LTV1 homolog</fullName>
    </recommendedName>
</protein>